<name>A0ABS8MXI7_9FLAO</name>
<evidence type="ECO:0000313" key="2">
    <source>
        <dbReference type="EMBL" id="MCC9073486.1"/>
    </source>
</evidence>
<evidence type="ECO:0000256" key="1">
    <source>
        <dbReference type="SAM" id="SignalP"/>
    </source>
</evidence>
<dbReference type="EMBL" id="JAJJMO010000001">
    <property type="protein sequence ID" value="MCC9073486.1"/>
    <property type="molecule type" value="Genomic_DNA"/>
</dbReference>
<protein>
    <submittedName>
        <fullName evidence="2">Uncharacterized protein</fullName>
    </submittedName>
</protein>
<comment type="caution">
    <text evidence="2">The sequence shown here is derived from an EMBL/GenBank/DDBJ whole genome shotgun (WGS) entry which is preliminary data.</text>
</comment>
<accession>A0ABS8MXI7</accession>
<reference evidence="2" key="1">
    <citation type="submission" date="2021-11" db="EMBL/GenBank/DDBJ databases">
        <title>Description of novel Flavobacterium species.</title>
        <authorList>
            <person name="Saticioglu I.B."/>
            <person name="Ay H."/>
            <person name="Altun S."/>
            <person name="Duman M."/>
        </authorList>
    </citation>
    <scope>NUCLEOTIDE SEQUENCE</scope>
    <source>
        <strain evidence="2">F-65</strain>
    </source>
</reference>
<gene>
    <name evidence="2" type="ORF">LNQ49_18070</name>
</gene>
<dbReference type="RefSeq" id="WP_229990407.1">
    <property type="nucleotide sequence ID" value="NZ_JAJJMO010000001.1"/>
</dbReference>
<evidence type="ECO:0000313" key="3">
    <source>
        <dbReference type="Proteomes" id="UP001430919"/>
    </source>
</evidence>
<organism evidence="2 3">
    <name type="scientific">Flavobacterium pisciphilum</name>
    <dbReference type="NCBI Taxonomy" id="2893755"/>
    <lineage>
        <taxon>Bacteria</taxon>
        <taxon>Pseudomonadati</taxon>
        <taxon>Bacteroidota</taxon>
        <taxon>Flavobacteriia</taxon>
        <taxon>Flavobacteriales</taxon>
        <taxon>Flavobacteriaceae</taxon>
        <taxon>Flavobacterium</taxon>
    </lineage>
</organism>
<sequence>MLRKTIAISLLLVFLCANTEMGQLLKLTNLVEHFKEHSDNHDNHDNLVSSFTNFIDFHYYNTKKHSNKGKENHQNLPFKTINPNVINTTLAFENQTTFSLDKPNIIATKRSVPFYKEFYISNVFASIWLPPKLS</sequence>
<keyword evidence="1" id="KW-0732">Signal</keyword>
<feature type="chain" id="PRO_5047528239" evidence="1">
    <location>
        <begin position="23"/>
        <end position="134"/>
    </location>
</feature>
<dbReference type="Proteomes" id="UP001430919">
    <property type="component" value="Unassembled WGS sequence"/>
</dbReference>
<keyword evidence="3" id="KW-1185">Reference proteome</keyword>
<proteinExistence type="predicted"/>
<feature type="signal peptide" evidence="1">
    <location>
        <begin position="1"/>
        <end position="22"/>
    </location>
</feature>